<dbReference type="Gene3D" id="6.20.210.20">
    <property type="entry name" value="THAP domain"/>
    <property type="match status" value="1"/>
</dbReference>
<evidence type="ECO:0000256" key="1">
    <source>
        <dbReference type="ARBA" id="ARBA00001968"/>
    </source>
</evidence>
<dbReference type="InterPro" id="IPR038441">
    <property type="entry name" value="THAP_Znf_sf"/>
</dbReference>
<dbReference type="GeneID" id="106820842"/>
<keyword evidence="4" id="KW-0862">Zinc</keyword>
<dbReference type="SUPFAM" id="SSF57716">
    <property type="entry name" value="Glucocorticoid receptor-like (DNA-binding domain)"/>
    <property type="match status" value="1"/>
</dbReference>
<evidence type="ECO:0000313" key="9">
    <source>
        <dbReference type="RefSeq" id="XP_014681283.1"/>
    </source>
</evidence>
<proteinExistence type="predicted"/>
<evidence type="ECO:0000256" key="6">
    <source>
        <dbReference type="PROSITE-ProRule" id="PRU00309"/>
    </source>
</evidence>
<dbReference type="PANTHER" id="PTHR23080:SF133">
    <property type="entry name" value="SI:CH211-262I1.5-RELATED"/>
    <property type="match status" value="1"/>
</dbReference>
<dbReference type="RefSeq" id="XP_014681283.1">
    <property type="nucleotide sequence ID" value="XM_014825797.1"/>
</dbReference>
<organism evidence="8 9">
    <name type="scientific">Priapulus caudatus</name>
    <name type="common">Priapulid worm</name>
    <dbReference type="NCBI Taxonomy" id="37621"/>
    <lineage>
        <taxon>Eukaryota</taxon>
        <taxon>Metazoa</taxon>
        <taxon>Ecdysozoa</taxon>
        <taxon>Scalidophora</taxon>
        <taxon>Priapulida</taxon>
        <taxon>Priapulimorpha</taxon>
        <taxon>Priapulimorphida</taxon>
        <taxon>Priapulidae</taxon>
        <taxon>Priapulus</taxon>
    </lineage>
</organism>
<dbReference type="InterPro" id="IPR027806">
    <property type="entry name" value="HARBI1_dom"/>
</dbReference>
<evidence type="ECO:0000256" key="3">
    <source>
        <dbReference type="ARBA" id="ARBA00022771"/>
    </source>
</evidence>
<dbReference type="InterPro" id="IPR027805">
    <property type="entry name" value="Transposase_HTH_dom"/>
</dbReference>
<evidence type="ECO:0000313" key="8">
    <source>
        <dbReference type="Proteomes" id="UP000695022"/>
    </source>
</evidence>
<keyword evidence="3 6" id="KW-0863">Zinc-finger</keyword>
<dbReference type="Proteomes" id="UP000695022">
    <property type="component" value="Unplaced"/>
</dbReference>
<evidence type="ECO:0000259" key="7">
    <source>
        <dbReference type="PROSITE" id="PS50950"/>
    </source>
</evidence>
<dbReference type="PANTHER" id="PTHR23080">
    <property type="entry name" value="THAP DOMAIN PROTEIN"/>
    <property type="match status" value="1"/>
</dbReference>
<name>A0ABM1FA12_PRICU</name>
<dbReference type="Pfam" id="PF13613">
    <property type="entry name" value="HTH_Tnp_4"/>
    <property type="match status" value="1"/>
</dbReference>
<feature type="domain" description="THAP-type" evidence="7">
    <location>
        <begin position="1"/>
        <end position="84"/>
    </location>
</feature>
<dbReference type="Pfam" id="PF05485">
    <property type="entry name" value="THAP"/>
    <property type="match status" value="1"/>
</dbReference>
<reference evidence="9" key="1">
    <citation type="submission" date="2025-08" db="UniProtKB">
        <authorList>
            <consortium name="RefSeq"/>
        </authorList>
    </citation>
    <scope>IDENTIFICATION</scope>
</reference>
<dbReference type="Pfam" id="PF13359">
    <property type="entry name" value="DDE_Tnp_4"/>
    <property type="match status" value="1"/>
</dbReference>
<dbReference type="PROSITE" id="PS50950">
    <property type="entry name" value="ZF_THAP"/>
    <property type="match status" value="1"/>
</dbReference>
<evidence type="ECO:0000256" key="4">
    <source>
        <dbReference type="ARBA" id="ARBA00022833"/>
    </source>
</evidence>
<keyword evidence="8" id="KW-1185">Reference proteome</keyword>
<gene>
    <name evidence="9" type="primary">LOC106820842</name>
</gene>
<protein>
    <submittedName>
        <fullName evidence="9">Uncharacterized protein LOC106820842</fullName>
    </submittedName>
</protein>
<keyword evidence="2" id="KW-0479">Metal-binding</keyword>
<evidence type="ECO:0000256" key="5">
    <source>
        <dbReference type="ARBA" id="ARBA00023125"/>
    </source>
</evidence>
<accession>A0ABM1FA12</accession>
<comment type="cofactor">
    <cofactor evidence="1">
        <name>a divalent metal cation</name>
        <dbReference type="ChEBI" id="CHEBI:60240"/>
    </cofactor>
</comment>
<keyword evidence="5 6" id="KW-0238">DNA-binding</keyword>
<dbReference type="InterPro" id="IPR006612">
    <property type="entry name" value="THAP_Znf"/>
</dbReference>
<sequence>MPQCSVPGCSRQGSLTFPKSIELRKRWLQAIKRLADDKKAIWEPGQAARVCHGHFDDNDYHSANYYGGKPLNRRLKADAVPHLFGWSTPKCSAAERRRERQQKREELQQQRTEHSLVEVGEEVEVISGEASEVLHETTEDACTHVSSGTQTDSITVCSTVGDNSRFNIENSTDEEIHYYTGLGDRSRFNLVLYSLGDAAYHLNYYKKAIPKISIANQLYLTLMKLRTGHPNRELGFFFQIDERAVANIFITWINFMFHQWNEIDWWPSQELVRYFAPTDFRAKFSKTRVIVDGTEFPIHKPKNPLPQQASFSTYKNKNTMKILVGSTPGGLASYVSPAYCGSASDRQIVERSNLQSLCDPSDEIMADKGFNQAQLFAGEANKLLAAEMR</sequence>
<evidence type="ECO:0000256" key="2">
    <source>
        <dbReference type="ARBA" id="ARBA00022723"/>
    </source>
</evidence>
<dbReference type="SMART" id="SM00980">
    <property type="entry name" value="THAP"/>
    <property type="match status" value="1"/>
</dbReference>